<feature type="transmembrane region" description="Helical" evidence="2">
    <location>
        <begin position="37"/>
        <end position="58"/>
    </location>
</feature>
<feature type="region of interest" description="Disordered" evidence="1">
    <location>
        <begin position="66"/>
        <end position="142"/>
    </location>
</feature>
<evidence type="ECO:0008006" key="5">
    <source>
        <dbReference type="Google" id="ProtNLM"/>
    </source>
</evidence>
<feature type="region of interest" description="Disordered" evidence="1">
    <location>
        <begin position="232"/>
        <end position="262"/>
    </location>
</feature>
<protein>
    <recommendedName>
        <fullName evidence="5">Transmembrane protein</fullName>
    </recommendedName>
</protein>
<feature type="compositionally biased region" description="Basic and acidic residues" evidence="1">
    <location>
        <begin position="238"/>
        <end position="255"/>
    </location>
</feature>
<proteinExistence type="predicted"/>
<reference evidence="3 4" key="1">
    <citation type="journal article" date="2019" name="PLoS ONE">
        <title>Comparative genome analysis indicates high evolutionary potential of pathogenicity genes in Colletotrichum tanaceti.</title>
        <authorList>
            <person name="Lelwala R.V."/>
            <person name="Korhonen P.K."/>
            <person name="Young N.D."/>
            <person name="Scott J.B."/>
            <person name="Ades P.A."/>
            <person name="Gasser R.B."/>
            <person name="Taylor P.W.J."/>
        </authorList>
    </citation>
    <scope>NUCLEOTIDE SEQUENCE [LARGE SCALE GENOMIC DNA]</scope>
    <source>
        <strain evidence="3">BRIP57314</strain>
    </source>
</reference>
<keyword evidence="2" id="KW-0472">Membrane</keyword>
<evidence type="ECO:0000256" key="1">
    <source>
        <dbReference type="SAM" id="MobiDB-lite"/>
    </source>
</evidence>
<sequence length="262" mass="28634">MAPIPDNNVVNADNAEAVAASVLHQLARRDQDKSRTAGWIVGLLVAGCIILALIYFCLDDAFGMKPRKGKKDHPPRARVRTHHHHSHHRHHGHLHTHTHTHTHRHRNGTRHQRHGRRANRRRSQSDAAARHSQHASQDTGSTVRLLPPHIAAAMPVFPPAAAPPAAGAEGEVNVPPPDAFVDYGPAPDQDLRPAWDVDPDFRLEQLPVGRDGGGGGGGGGDRWMSPLFAGFRRAPRGAARDPRREAAGERQRGMNDDEMEAA</sequence>
<organism evidence="3 4">
    <name type="scientific">Colletotrichum tanaceti</name>
    <dbReference type="NCBI Taxonomy" id="1306861"/>
    <lineage>
        <taxon>Eukaryota</taxon>
        <taxon>Fungi</taxon>
        <taxon>Dikarya</taxon>
        <taxon>Ascomycota</taxon>
        <taxon>Pezizomycotina</taxon>
        <taxon>Sordariomycetes</taxon>
        <taxon>Hypocreomycetidae</taxon>
        <taxon>Glomerellales</taxon>
        <taxon>Glomerellaceae</taxon>
        <taxon>Colletotrichum</taxon>
        <taxon>Colletotrichum destructivum species complex</taxon>
    </lineage>
</organism>
<gene>
    <name evidence="3" type="ORF">CTA1_4346</name>
</gene>
<feature type="compositionally biased region" description="Basic residues" evidence="1">
    <location>
        <begin position="66"/>
        <end position="122"/>
    </location>
</feature>
<keyword evidence="2" id="KW-1133">Transmembrane helix</keyword>
<keyword evidence="4" id="KW-1185">Reference proteome</keyword>
<name>A0A4U6XD60_9PEZI</name>
<evidence type="ECO:0000313" key="3">
    <source>
        <dbReference type="EMBL" id="TKW53698.1"/>
    </source>
</evidence>
<comment type="caution">
    <text evidence="3">The sequence shown here is derived from an EMBL/GenBank/DDBJ whole genome shotgun (WGS) entry which is preliminary data.</text>
</comment>
<dbReference type="Proteomes" id="UP000310108">
    <property type="component" value="Unassembled WGS sequence"/>
</dbReference>
<keyword evidence="2" id="KW-0812">Transmembrane</keyword>
<accession>A0A4U6XD60</accession>
<dbReference type="EMBL" id="PJEX01000172">
    <property type="protein sequence ID" value="TKW53698.1"/>
    <property type="molecule type" value="Genomic_DNA"/>
</dbReference>
<evidence type="ECO:0000313" key="4">
    <source>
        <dbReference type="Proteomes" id="UP000310108"/>
    </source>
</evidence>
<dbReference type="AlphaFoldDB" id="A0A4U6XD60"/>
<evidence type="ECO:0000256" key="2">
    <source>
        <dbReference type="SAM" id="Phobius"/>
    </source>
</evidence>